<dbReference type="InterPro" id="IPR036397">
    <property type="entry name" value="RNaseH_sf"/>
</dbReference>
<evidence type="ECO:0000259" key="2">
    <source>
        <dbReference type="Pfam" id="PF07727"/>
    </source>
</evidence>
<dbReference type="PANTHER" id="PTHR11439:SF508">
    <property type="entry name" value="RNA-DIRECTED DNA POLYMERASE"/>
    <property type="match status" value="1"/>
</dbReference>
<feature type="domain" description="Retrovirus-related Pol polyprotein from transposon TNT 1-94-like beta-barrel" evidence="4">
    <location>
        <begin position="365"/>
        <end position="440"/>
    </location>
</feature>
<dbReference type="Pfam" id="PF07727">
    <property type="entry name" value="RVT_2"/>
    <property type="match status" value="1"/>
</dbReference>
<comment type="caution">
    <text evidence="5">The sequence shown here is derived from an EMBL/GenBank/DDBJ whole genome shotgun (WGS) entry which is preliminary data.</text>
</comment>
<evidence type="ECO:0000259" key="3">
    <source>
        <dbReference type="Pfam" id="PF13976"/>
    </source>
</evidence>
<dbReference type="CDD" id="cd09272">
    <property type="entry name" value="RNase_HI_RT_Ty1"/>
    <property type="match status" value="1"/>
</dbReference>
<evidence type="ECO:0000256" key="1">
    <source>
        <dbReference type="ARBA" id="ARBA00022750"/>
    </source>
</evidence>
<name>A0AA38WB56_9ASTR</name>
<feature type="domain" description="Reverse transcriptase Ty1/copia-type" evidence="2">
    <location>
        <begin position="618"/>
        <end position="859"/>
    </location>
</feature>
<dbReference type="InterPro" id="IPR054722">
    <property type="entry name" value="PolX-like_BBD"/>
</dbReference>
<dbReference type="GO" id="GO:0003676">
    <property type="term" value="F:nucleic acid binding"/>
    <property type="evidence" value="ECO:0007669"/>
    <property type="project" value="InterPro"/>
</dbReference>
<proteinExistence type="predicted"/>
<keyword evidence="1" id="KW-0645">Protease</keyword>
<feature type="domain" description="GAG-pre-integrase" evidence="3">
    <location>
        <begin position="472"/>
        <end position="536"/>
    </location>
</feature>
<accession>A0AA38WB56</accession>
<dbReference type="SUPFAM" id="SSF56672">
    <property type="entry name" value="DNA/RNA polymerases"/>
    <property type="match status" value="1"/>
</dbReference>
<organism evidence="5 6">
    <name type="scientific">Centaurea solstitialis</name>
    <name type="common">yellow star-thistle</name>
    <dbReference type="NCBI Taxonomy" id="347529"/>
    <lineage>
        <taxon>Eukaryota</taxon>
        <taxon>Viridiplantae</taxon>
        <taxon>Streptophyta</taxon>
        <taxon>Embryophyta</taxon>
        <taxon>Tracheophyta</taxon>
        <taxon>Spermatophyta</taxon>
        <taxon>Magnoliopsida</taxon>
        <taxon>eudicotyledons</taxon>
        <taxon>Gunneridae</taxon>
        <taxon>Pentapetalae</taxon>
        <taxon>asterids</taxon>
        <taxon>campanulids</taxon>
        <taxon>Asterales</taxon>
        <taxon>Asteraceae</taxon>
        <taxon>Carduoideae</taxon>
        <taxon>Cardueae</taxon>
        <taxon>Centaureinae</taxon>
        <taxon>Centaurea</taxon>
    </lineage>
</organism>
<dbReference type="Proteomes" id="UP001172457">
    <property type="component" value="Chromosome 6"/>
</dbReference>
<reference evidence="5" key="1">
    <citation type="submission" date="2023-03" db="EMBL/GenBank/DDBJ databases">
        <title>Chromosome-scale reference genome and RAD-based genetic map of yellow starthistle (Centaurea solstitialis) reveal putative structural variation and QTLs associated with invader traits.</title>
        <authorList>
            <person name="Reatini B."/>
            <person name="Cang F.A."/>
            <person name="Jiang Q."/>
            <person name="Mckibben M.T.W."/>
            <person name="Barker M.S."/>
            <person name="Rieseberg L.H."/>
            <person name="Dlugosch K.M."/>
        </authorList>
    </citation>
    <scope>NUCLEOTIDE SEQUENCE</scope>
    <source>
        <strain evidence="5">CAN-66</strain>
        <tissue evidence="5">Leaf</tissue>
    </source>
</reference>
<dbReference type="Gene3D" id="3.30.420.10">
    <property type="entry name" value="Ribonuclease H-like superfamily/Ribonuclease H"/>
    <property type="match status" value="1"/>
</dbReference>
<dbReference type="InterPro" id="IPR012337">
    <property type="entry name" value="RNaseH-like_sf"/>
</dbReference>
<dbReference type="EMBL" id="JARYMX010000006">
    <property type="protein sequence ID" value="KAJ9545525.1"/>
    <property type="molecule type" value="Genomic_DNA"/>
</dbReference>
<dbReference type="InterPro" id="IPR013103">
    <property type="entry name" value="RVT_2"/>
</dbReference>
<dbReference type="Pfam" id="PF22936">
    <property type="entry name" value="Pol_BBD"/>
    <property type="match status" value="1"/>
</dbReference>
<evidence type="ECO:0000313" key="6">
    <source>
        <dbReference type="Proteomes" id="UP001172457"/>
    </source>
</evidence>
<dbReference type="AlphaFoldDB" id="A0AA38WB56"/>
<dbReference type="SUPFAM" id="SSF53098">
    <property type="entry name" value="Ribonuclease H-like"/>
    <property type="match status" value="1"/>
</dbReference>
<gene>
    <name evidence="5" type="ORF">OSB04_025232</name>
</gene>
<keyword evidence="6" id="KW-1185">Reference proteome</keyword>
<dbReference type="InterPro" id="IPR025724">
    <property type="entry name" value="GAG-pre-integrase_dom"/>
</dbReference>
<keyword evidence="1" id="KW-0378">Hydrolase</keyword>
<protein>
    <submittedName>
        <fullName evidence="5">Uncharacterized protein</fullName>
    </submittedName>
</protein>
<dbReference type="GO" id="GO:0004190">
    <property type="term" value="F:aspartic-type endopeptidase activity"/>
    <property type="evidence" value="ECO:0007669"/>
    <property type="project" value="UniProtKB-KW"/>
</dbReference>
<keyword evidence="1" id="KW-0064">Aspartyl protease</keyword>
<evidence type="ECO:0000313" key="5">
    <source>
        <dbReference type="EMBL" id="KAJ9545525.1"/>
    </source>
</evidence>
<dbReference type="PANTHER" id="PTHR11439">
    <property type="entry name" value="GAG-POL-RELATED RETROTRANSPOSON"/>
    <property type="match status" value="1"/>
</dbReference>
<sequence length="1109" mass="125067">MAGDEGSKAPESSESIISKLDFGDPLYLHPSDTSGTPILNFKLSGTENYKVWSCAMTLALETKINLVLLTVLVPTDNEVLTKQWDRCNSVVLSWILSSVVEELFLGQVFSKIASTVWNELKETYDKVDGSVTFNLHQKINSLTQNGGSVSDYYHKLNALWRQFDALVKLPSCTCNASAEFTKHTQLIKLMQFLMGLDDVYQPIRSSITTEPLPSVKTAFSIVSREESHRGVSFSTGTGIKNQTPAYFSKIPENKRKPAFKGPPLVCKHCGANGHTIERCFKIIGFPKDFQSPQKRSFFNNNFKSVQGNNSVPDGSVPNSSVISKSSLTEDQIQKLLSLLEKPSEVQAASASANMAGLCFYTNNTWIIDSGATQHMTSTVSNLSDVVDISDLSLKVKHPNGSFAKINKIGNKTLTKDITLFDVLVVPEFDVNLLSVHKLVRDNKLSIRFDEDMCEIQDLIQRNVVGTGSERGGLYLLDVNKGEYGRVNHVSVCCVSKMLWHSRLGHPAEPVMNILKEKLQFYSNKTLPCEVCHQAKQVRNKFENSVHKTKFLGDIIHLDVWGPYKVSTKEGFRYFLTVVDDYTRSVWVYLLRGKDEVFECIDQNWINAMNEEMEALYRNGTWELTELPSNRKAIGCKWVFKIKYKSNGEIERYKARLVAKGYSQREGLDYEETFSPVVKMVTVRCIIALAVQNHWPLYQLDVNNAFLYGDLSEEVYMSLPEGYFSKDDKRVCKLIKSLYGLKQATRQWYEKLSKCLHEFGFTQSLSDYSLFTMSSGNVFLAMLVYVDDLVLTGNSNSDIHKVKIHLKTNFLIKDLGELQFFLGIEILKTNSGLCMSQRKYCLELLSDFGYLGCKPINTPMDMNLIVTDSAESASKYEDSLLSDVSGFQKLVGRLIYLLATRPDISFAVHCLSQFMHSPRKSHLNLALRVLRYLKKSPGKGILFSSASNFKLYGFVDADWGKCLSSRRSVTGYCLYLGDCLISWKSKKQSTVSRSSAESEYRALALITCEIIWVLNILSCLNIKDLIPVPIYCDNSSAIQIAINPVLHEKTKHIELDIHFIREKISVGLIKVDKVTSIEQVADIFTKSLGAVQHDYLCSKLNMFDVFKSQD</sequence>
<evidence type="ECO:0000259" key="4">
    <source>
        <dbReference type="Pfam" id="PF22936"/>
    </source>
</evidence>
<dbReference type="Pfam" id="PF13976">
    <property type="entry name" value="gag_pre-integrs"/>
    <property type="match status" value="1"/>
</dbReference>
<dbReference type="InterPro" id="IPR043502">
    <property type="entry name" value="DNA/RNA_pol_sf"/>
</dbReference>